<keyword evidence="2" id="KW-0479">Metal-binding</keyword>
<dbReference type="Proteomes" id="UP001629113">
    <property type="component" value="Unassembled WGS sequence"/>
</dbReference>
<feature type="signal peptide" evidence="7">
    <location>
        <begin position="1"/>
        <end position="20"/>
    </location>
</feature>
<evidence type="ECO:0000256" key="6">
    <source>
        <dbReference type="ARBA" id="ARBA00034311"/>
    </source>
</evidence>
<dbReference type="InterPro" id="IPR004302">
    <property type="entry name" value="Cellulose/chitin-bd_N"/>
</dbReference>
<reference evidence="9 10" key="1">
    <citation type="submission" date="2024-06" db="EMBL/GenBank/DDBJ databases">
        <title>Complete genome of Phlyctema vagabunda strain 19-DSS-EL-015.</title>
        <authorList>
            <person name="Fiorenzani C."/>
        </authorList>
    </citation>
    <scope>NUCLEOTIDE SEQUENCE [LARGE SCALE GENOMIC DNA]</scope>
    <source>
        <strain evidence="9 10">19-DSS-EL-015</strain>
    </source>
</reference>
<dbReference type="Pfam" id="PF03067">
    <property type="entry name" value="LPMO_10"/>
    <property type="match status" value="1"/>
</dbReference>
<accession>A0ABR4PU94</accession>
<dbReference type="PANTHER" id="PTHR36575">
    <property type="entry name" value="BINDING PROTEIN, PUTATIVE (AFU_ORTHOLOGUE AFUA_1G14430)-RELATED"/>
    <property type="match status" value="1"/>
</dbReference>
<keyword evidence="4" id="KW-1015">Disulfide bond</keyword>
<evidence type="ECO:0000313" key="10">
    <source>
        <dbReference type="Proteomes" id="UP001629113"/>
    </source>
</evidence>
<dbReference type="EMBL" id="JBFCZG010000001">
    <property type="protein sequence ID" value="KAL3426886.1"/>
    <property type="molecule type" value="Genomic_DNA"/>
</dbReference>
<protein>
    <submittedName>
        <fullName evidence="9">Chitin binding protein</fullName>
    </submittedName>
</protein>
<feature type="domain" description="Chitin-binding type-4" evidence="8">
    <location>
        <begin position="21"/>
        <end position="190"/>
    </location>
</feature>
<keyword evidence="5" id="KW-0325">Glycoprotein</keyword>
<gene>
    <name evidence="9" type="ORF">PVAG01_00395</name>
</gene>
<evidence type="ECO:0000256" key="5">
    <source>
        <dbReference type="ARBA" id="ARBA00023180"/>
    </source>
</evidence>
<evidence type="ECO:0000256" key="3">
    <source>
        <dbReference type="ARBA" id="ARBA00023008"/>
    </source>
</evidence>
<keyword evidence="7" id="KW-0732">Signal</keyword>
<evidence type="ECO:0000256" key="1">
    <source>
        <dbReference type="ARBA" id="ARBA00001973"/>
    </source>
</evidence>
<evidence type="ECO:0000256" key="7">
    <source>
        <dbReference type="SAM" id="SignalP"/>
    </source>
</evidence>
<comment type="similarity">
    <text evidence="6">Belongs to the polysaccharide monooxygenase AA13 family.</text>
</comment>
<evidence type="ECO:0000313" key="9">
    <source>
        <dbReference type="EMBL" id="KAL3426886.1"/>
    </source>
</evidence>
<evidence type="ECO:0000256" key="2">
    <source>
        <dbReference type="ARBA" id="ARBA00022723"/>
    </source>
</evidence>
<evidence type="ECO:0000256" key="4">
    <source>
        <dbReference type="ARBA" id="ARBA00023157"/>
    </source>
</evidence>
<evidence type="ECO:0000259" key="8">
    <source>
        <dbReference type="Pfam" id="PF03067"/>
    </source>
</evidence>
<organism evidence="9 10">
    <name type="scientific">Phlyctema vagabunda</name>
    <dbReference type="NCBI Taxonomy" id="108571"/>
    <lineage>
        <taxon>Eukaryota</taxon>
        <taxon>Fungi</taxon>
        <taxon>Dikarya</taxon>
        <taxon>Ascomycota</taxon>
        <taxon>Pezizomycotina</taxon>
        <taxon>Leotiomycetes</taxon>
        <taxon>Helotiales</taxon>
        <taxon>Dermateaceae</taxon>
        <taxon>Phlyctema</taxon>
    </lineage>
</organism>
<dbReference type="PANTHER" id="PTHR36575:SF2">
    <property type="entry name" value="CHITIN-BINDING TYPE-4 DOMAIN-CONTAINING PROTEIN-RELATED"/>
    <property type="match status" value="1"/>
</dbReference>
<dbReference type="InterPro" id="IPR052282">
    <property type="entry name" value="Starch-active_LPMO"/>
</dbReference>
<proteinExistence type="inferred from homology"/>
<comment type="cofactor">
    <cofactor evidence="1">
        <name>Cu(2+)</name>
        <dbReference type="ChEBI" id="CHEBI:29036"/>
    </cofactor>
</comment>
<comment type="caution">
    <text evidence="9">The sequence shown here is derived from an EMBL/GenBank/DDBJ whole genome shotgun (WGS) entry which is preliminary data.</text>
</comment>
<sequence length="289" mass="29135">MQYSSSILIAAAGLITSVSAHGAFSDPKPRAAGTAMESGCGQQVFNNQASDSFGNIQGMLQVAASQTDFDAAACNIWLCKGFKFEDNSANVQSWTAGQVVPLTFDIRAPHAGVANVSIVDTATNSIIGSPLVSYADFANNARPTEADQLKFSITIPSDLGSACATAGACVVQHYWDAASIDQTYESCIDFTVGGTGAAPVGSSSSAVVSSVVATSSAAPVATSASVVPTTLQTVASSSSVAVPTTLQTVIASSSAVVPTTLQTQVASSVASSAVVPSATPAPEDEYDCE</sequence>
<name>A0ABR4PU94_9HELO</name>
<keyword evidence="3" id="KW-0186">Copper</keyword>
<dbReference type="Gene3D" id="2.70.50.70">
    <property type="match status" value="1"/>
</dbReference>
<feature type="chain" id="PRO_5047365310" evidence="7">
    <location>
        <begin position="21"/>
        <end position="289"/>
    </location>
</feature>
<keyword evidence="10" id="KW-1185">Reference proteome</keyword>